<organism evidence="3 4">
    <name type="scientific">Flavihumibacter petaseus NBRC 106054</name>
    <dbReference type="NCBI Taxonomy" id="1220578"/>
    <lineage>
        <taxon>Bacteria</taxon>
        <taxon>Pseudomonadati</taxon>
        <taxon>Bacteroidota</taxon>
        <taxon>Chitinophagia</taxon>
        <taxon>Chitinophagales</taxon>
        <taxon>Chitinophagaceae</taxon>
        <taxon>Flavihumibacter</taxon>
    </lineage>
</organism>
<evidence type="ECO:0000313" key="3">
    <source>
        <dbReference type="EMBL" id="GAO45622.1"/>
    </source>
</evidence>
<feature type="transmembrane region" description="Helical" evidence="1">
    <location>
        <begin position="28"/>
        <end position="54"/>
    </location>
</feature>
<reference evidence="3 4" key="1">
    <citation type="submission" date="2015-04" db="EMBL/GenBank/DDBJ databases">
        <title>Whole genome shotgun sequence of Flavihumibacter petaseus NBRC 106054.</title>
        <authorList>
            <person name="Miyazawa S."/>
            <person name="Hosoyama A."/>
            <person name="Hashimoto M."/>
            <person name="Noguchi M."/>
            <person name="Tsuchikane K."/>
            <person name="Ohji S."/>
            <person name="Yamazoe A."/>
            <person name="Ichikawa N."/>
            <person name="Kimura A."/>
            <person name="Fujita N."/>
        </authorList>
    </citation>
    <scope>NUCLEOTIDE SEQUENCE [LARGE SCALE GENOMIC DNA]</scope>
    <source>
        <strain evidence="3 4">NBRC 106054</strain>
    </source>
</reference>
<dbReference type="InterPro" id="IPR036890">
    <property type="entry name" value="HATPase_C_sf"/>
</dbReference>
<keyword evidence="3" id="KW-0808">Transferase</keyword>
<comment type="caution">
    <text evidence="3">The sequence shown here is derived from an EMBL/GenBank/DDBJ whole genome shotgun (WGS) entry which is preliminary data.</text>
</comment>
<dbReference type="Pfam" id="PF06580">
    <property type="entry name" value="His_kinase"/>
    <property type="match status" value="1"/>
</dbReference>
<dbReference type="Gene3D" id="3.30.565.10">
    <property type="entry name" value="Histidine kinase-like ATPase, C-terminal domain"/>
    <property type="match status" value="1"/>
</dbReference>
<evidence type="ECO:0000313" key="4">
    <source>
        <dbReference type="Proteomes" id="UP000033121"/>
    </source>
</evidence>
<dbReference type="PANTHER" id="PTHR34220:SF7">
    <property type="entry name" value="SENSOR HISTIDINE KINASE YPDA"/>
    <property type="match status" value="1"/>
</dbReference>
<dbReference type="GO" id="GO:0000155">
    <property type="term" value="F:phosphorelay sensor kinase activity"/>
    <property type="evidence" value="ECO:0007669"/>
    <property type="project" value="InterPro"/>
</dbReference>
<dbReference type="AlphaFoldDB" id="A0A0E9N6P4"/>
<protein>
    <submittedName>
        <fullName evidence="3">Putative two-component histidine kinase</fullName>
    </submittedName>
</protein>
<keyword evidence="1" id="KW-0472">Membrane</keyword>
<gene>
    <name evidence="3" type="ORF">FPE01S_07_00100</name>
</gene>
<dbReference type="InterPro" id="IPR010559">
    <property type="entry name" value="Sig_transdc_His_kin_internal"/>
</dbReference>
<name>A0A0E9N6P4_9BACT</name>
<keyword evidence="1" id="KW-0812">Transmembrane</keyword>
<dbReference type="STRING" id="1220578.FPE01S_07_00100"/>
<dbReference type="PANTHER" id="PTHR34220">
    <property type="entry name" value="SENSOR HISTIDINE KINASE YPDA"/>
    <property type="match status" value="1"/>
</dbReference>
<keyword evidence="3" id="KW-0418">Kinase</keyword>
<proteinExistence type="predicted"/>
<evidence type="ECO:0000259" key="2">
    <source>
        <dbReference type="Pfam" id="PF06580"/>
    </source>
</evidence>
<keyword evidence="4" id="KW-1185">Reference proteome</keyword>
<keyword evidence="1" id="KW-1133">Transmembrane helix</keyword>
<feature type="transmembrane region" description="Helical" evidence="1">
    <location>
        <begin position="66"/>
        <end position="88"/>
    </location>
</feature>
<feature type="domain" description="Signal transduction histidine kinase internal region" evidence="2">
    <location>
        <begin position="150"/>
        <end position="229"/>
    </location>
</feature>
<dbReference type="EMBL" id="BBWV01000007">
    <property type="protein sequence ID" value="GAO45622.1"/>
    <property type="molecule type" value="Genomic_DNA"/>
</dbReference>
<dbReference type="InterPro" id="IPR050640">
    <property type="entry name" value="Bact_2-comp_sensor_kinase"/>
</dbReference>
<dbReference type="Proteomes" id="UP000033121">
    <property type="component" value="Unassembled WGS sequence"/>
</dbReference>
<sequence>MIYLIQDALLQMIWVAPSVSQWSDNKQFWVAFLTATVALIPKAGLAYFIMYRLLSQFVAGPAERRSALVSLAIASAISVFISRTIYAYVTLPVFYEGLIKTYHPYSLLGILISVMDTGFVAGTATAIKLLVGQLRSKEREKELVRDKLETELKFLRQQTSPHFLFNTLNNIYALARKKSDNTADVVLRLSSLLRFMLYESRQPVIRIADELNILDGYIELERIRYNHRLSIAFNREIDDPNQKLAPLILLPFVENAFKHGISESRFDSFIHMNLQLKGEKLEFRIENSKENGEAEKLRENIGLSNVRRQLELLYPEHELRVNNHTDRFEIHLSVNLNSHAKI</sequence>
<feature type="transmembrane region" description="Helical" evidence="1">
    <location>
        <begin position="108"/>
        <end position="131"/>
    </location>
</feature>
<accession>A0A0E9N6P4</accession>
<evidence type="ECO:0000256" key="1">
    <source>
        <dbReference type="SAM" id="Phobius"/>
    </source>
</evidence>
<dbReference type="GO" id="GO:0016020">
    <property type="term" value="C:membrane"/>
    <property type="evidence" value="ECO:0007669"/>
    <property type="project" value="InterPro"/>
</dbReference>